<keyword evidence="1" id="KW-1133">Transmembrane helix</keyword>
<evidence type="ECO:0000313" key="2">
    <source>
        <dbReference type="EMBL" id="AUB83520.1"/>
    </source>
</evidence>
<accession>A0A2K8UD65</accession>
<feature type="transmembrane region" description="Helical" evidence="1">
    <location>
        <begin position="255"/>
        <end position="276"/>
    </location>
</feature>
<reference evidence="2 3" key="1">
    <citation type="submission" date="2017-03" db="EMBL/GenBank/DDBJ databases">
        <title>Complete genome sequence of Candidatus 'Thiodictyon syntrophicum' sp. nov. strain Cad16T, a photolithoautotroph purple sulfur bacterium isolated from an alpine meromictic lake.</title>
        <authorList>
            <person name="Luedin S.M."/>
            <person name="Pothier J.F."/>
            <person name="Danza F."/>
            <person name="Storelli N."/>
            <person name="Wittwer M."/>
            <person name="Tonolla M."/>
        </authorList>
    </citation>
    <scope>NUCLEOTIDE SEQUENCE [LARGE SCALE GENOMIC DNA]</scope>
    <source>
        <strain evidence="2 3">Cad16T</strain>
    </source>
</reference>
<feature type="transmembrane region" description="Helical" evidence="1">
    <location>
        <begin position="43"/>
        <end position="62"/>
    </location>
</feature>
<feature type="transmembrane region" description="Helical" evidence="1">
    <location>
        <begin position="69"/>
        <end position="89"/>
    </location>
</feature>
<sequence length="460" mass="50017">MLQVNIFRLLGYNLTSVRLLSLAAFLGSLFFWYRVILALSDEWAAVAFLYLYPAQVLVFYAAHIGRFEMPIIFVFSVAVYLAVAWRPGISAQVRFFLVAATGSLAVFFHLPGALVPVVAVLVGAWAQRLPRAQLLPAALSATAGALAMAILYLSLIDLDALRWALTGDYRNAVGPQAASTGGFGAYLSNWLQLTLRGSWVAGPIYEGTLLTAICLPWFIVGLSMRRTRFGVATLLIGAALTLLLLAVIGHPNEHYLVYISPWAAGALAIGLTAVGTGCPNQRTLSTKLWWGAALATLLLFGLRLVVFITVAYRGNFQDYRASLQAGIPAGAVVFATIENQILVVGANRLVALDDLRMLHRMGRSPAVGDYFANTGVGYVILDAEAYRTLRRPASQPWGEEVITYIHQHGRLVARVPNDYLRLTPGLASLAPVGGVLASLHPTYRRQSEAPTEVWQLPQRP</sequence>
<dbReference type="AlphaFoldDB" id="A0A2K8UD65"/>
<evidence type="ECO:0000313" key="3">
    <source>
        <dbReference type="Proteomes" id="UP000232638"/>
    </source>
</evidence>
<dbReference type="Proteomes" id="UP000232638">
    <property type="component" value="Chromosome"/>
</dbReference>
<feature type="transmembrane region" description="Helical" evidence="1">
    <location>
        <begin position="134"/>
        <end position="155"/>
    </location>
</feature>
<dbReference type="EMBL" id="CP020370">
    <property type="protein sequence ID" value="AUB83520.1"/>
    <property type="molecule type" value="Genomic_DNA"/>
</dbReference>
<organism evidence="2 3">
    <name type="scientific">Candidatus Thiodictyon syntrophicum</name>
    <dbReference type="NCBI Taxonomy" id="1166950"/>
    <lineage>
        <taxon>Bacteria</taxon>
        <taxon>Pseudomonadati</taxon>
        <taxon>Pseudomonadota</taxon>
        <taxon>Gammaproteobacteria</taxon>
        <taxon>Chromatiales</taxon>
        <taxon>Chromatiaceae</taxon>
        <taxon>Thiodictyon</taxon>
    </lineage>
</organism>
<dbReference type="RefSeq" id="WP_100921206.1">
    <property type="nucleotide sequence ID" value="NZ_CP020370.1"/>
</dbReference>
<feature type="transmembrane region" description="Helical" evidence="1">
    <location>
        <begin position="288"/>
        <end position="312"/>
    </location>
</feature>
<keyword evidence="1" id="KW-0472">Membrane</keyword>
<feature type="transmembrane region" description="Helical" evidence="1">
    <location>
        <begin position="229"/>
        <end position="249"/>
    </location>
</feature>
<dbReference type="KEGG" id="tsy:THSYN_22930"/>
<feature type="transmembrane region" description="Helical" evidence="1">
    <location>
        <begin position="95"/>
        <end position="122"/>
    </location>
</feature>
<keyword evidence="1" id="KW-0812">Transmembrane</keyword>
<name>A0A2K8UD65_9GAMM</name>
<feature type="transmembrane region" description="Helical" evidence="1">
    <location>
        <begin position="12"/>
        <end position="31"/>
    </location>
</feature>
<gene>
    <name evidence="2" type="ORF">THSYN_22930</name>
</gene>
<protein>
    <submittedName>
        <fullName evidence="2">Uncharacterized protein</fullName>
    </submittedName>
</protein>
<proteinExistence type="predicted"/>
<keyword evidence="3" id="KW-1185">Reference proteome</keyword>
<feature type="transmembrane region" description="Helical" evidence="1">
    <location>
        <begin position="204"/>
        <end position="222"/>
    </location>
</feature>
<evidence type="ECO:0000256" key="1">
    <source>
        <dbReference type="SAM" id="Phobius"/>
    </source>
</evidence>